<keyword evidence="3" id="KW-1185">Reference proteome</keyword>
<evidence type="ECO:0000256" key="1">
    <source>
        <dbReference type="SAM" id="MobiDB-lite"/>
    </source>
</evidence>
<sequence>MLPKRSFFSEYVLYINDREDCLKTTRSSILVVSLTQGPRAAPGLPEIAPMLPANSLNYPQLGSHSQPSTPVHATSTTSSMITLGRLSESSTMGSSFPNSSK</sequence>
<accession>S8E182</accession>
<gene>
    <name evidence="2" type="ORF">FOMPIDRAFT_1018397</name>
</gene>
<dbReference type="Proteomes" id="UP000015241">
    <property type="component" value="Unassembled WGS sequence"/>
</dbReference>
<dbReference type="EMBL" id="KE504178">
    <property type="protein sequence ID" value="EPS97168.1"/>
    <property type="molecule type" value="Genomic_DNA"/>
</dbReference>
<dbReference type="HOGENOM" id="CLU_2291753_0_0_1"/>
<protein>
    <submittedName>
        <fullName evidence="2">Uncharacterized protein</fullName>
    </submittedName>
</protein>
<dbReference type="AlphaFoldDB" id="S8E182"/>
<evidence type="ECO:0000313" key="3">
    <source>
        <dbReference type="Proteomes" id="UP000015241"/>
    </source>
</evidence>
<evidence type="ECO:0000313" key="2">
    <source>
        <dbReference type="EMBL" id="EPS97168.1"/>
    </source>
</evidence>
<proteinExistence type="predicted"/>
<reference evidence="2 3" key="1">
    <citation type="journal article" date="2012" name="Science">
        <title>The Paleozoic origin of enzymatic lignin decomposition reconstructed from 31 fungal genomes.</title>
        <authorList>
            <person name="Floudas D."/>
            <person name="Binder M."/>
            <person name="Riley R."/>
            <person name="Barry K."/>
            <person name="Blanchette R.A."/>
            <person name="Henrissat B."/>
            <person name="Martinez A.T."/>
            <person name="Otillar R."/>
            <person name="Spatafora J.W."/>
            <person name="Yadav J.S."/>
            <person name="Aerts A."/>
            <person name="Benoit I."/>
            <person name="Boyd A."/>
            <person name="Carlson A."/>
            <person name="Copeland A."/>
            <person name="Coutinho P.M."/>
            <person name="de Vries R.P."/>
            <person name="Ferreira P."/>
            <person name="Findley K."/>
            <person name="Foster B."/>
            <person name="Gaskell J."/>
            <person name="Glotzer D."/>
            <person name="Gorecki P."/>
            <person name="Heitman J."/>
            <person name="Hesse C."/>
            <person name="Hori C."/>
            <person name="Igarashi K."/>
            <person name="Jurgens J.A."/>
            <person name="Kallen N."/>
            <person name="Kersten P."/>
            <person name="Kohler A."/>
            <person name="Kuees U."/>
            <person name="Kumar T.K.A."/>
            <person name="Kuo A."/>
            <person name="LaButti K."/>
            <person name="Larrondo L.F."/>
            <person name="Lindquist E."/>
            <person name="Ling A."/>
            <person name="Lombard V."/>
            <person name="Lucas S."/>
            <person name="Lundell T."/>
            <person name="Martin R."/>
            <person name="McLaughlin D.J."/>
            <person name="Morgenstern I."/>
            <person name="Morin E."/>
            <person name="Murat C."/>
            <person name="Nagy L.G."/>
            <person name="Nolan M."/>
            <person name="Ohm R.A."/>
            <person name="Patyshakuliyeva A."/>
            <person name="Rokas A."/>
            <person name="Ruiz-Duenas F.J."/>
            <person name="Sabat G."/>
            <person name="Salamov A."/>
            <person name="Samejima M."/>
            <person name="Schmutz J."/>
            <person name="Slot J.C."/>
            <person name="St John F."/>
            <person name="Stenlid J."/>
            <person name="Sun H."/>
            <person name="Sun S."/>
            <person name="Syed K."/>
            <person name="Tsang A."/>
            <person name="Wiebenga A."/>
            <person name="Young D."/>
            <person name="Pisabarro A."/>
            <person name="Eastwood D.C."/>
            <person name="Martin F."/>
            <person name="Cullen D."/>
            <person name="Grigoriev I.V."/>
            <person name="Hibbett D.S."/>
        </authorList>
    </citation>
    <scope>NUCLEOTIDE SEQUENCE</scope>
    <source>
        <strain evidence="3">FP-58527</strain>
    </source>
</reference>
<name>S8E182_FOMSC</name>
<dbReference type="InParanoid" id="S8E182"/>
<organism evidence="2 3">
    <name type="scientific">Fomitopsis schrenkii</name>
    <name type="common">Brown rot fungus</name>
    <dbReference type="NCBI Taxonomy" id="2126942"/>
    <lineage>
        <taxon>Eukaryota</taxon>
        <taxon>Fungi</taxon>
        <taxon>Dikarya</taxon>
        <taxon>Basidiomycota</taxon>
        <taxon>Agaricomycotina</taxon>
        <taxon>Agaricomycetes</taxon>
        <taxon>Polyporales</taxon>
        <taxon>Fomitopsis</taxon>
    </lineage>
</organism>
<feature type="region of interest" description="Disordered" evidence="1">
    <location>
        <begin position="58"/>
        <end position="77"/>
    </location>
</feature>